<name>A0A4Y7SWY1_COPMI</name>
<dbReference type="Proteomes" id="UP000298030">
    <property type="component" value="Unassembled WGS sequence"/>
</dbReference>
<keyword evidence="2" id="KW-0808">Transferase</keyword>
<sequence length="863" mass="93576">MVTFDASGVEHIPQFPSTATILRDGLLPPPIYRGPRSPIPPRLDVDWSDSPPLSLSLRFSGIFAEEDPDMTRRTHESRSVSLDMSYDIQTFPNLRDVVPDFGNDSDVSEVVFMTPKVPATLSTIPEAVEPSPALTYSTSLSDFEILNIGGTSEAGISVMVCKRKKTGRMYKIRCRRDHFPWAEQDILETLRDLGAPFLPHLRSSFREDGRVHLVLDHLSSGSLRELVEKTGTFSSQRVVFYACEIIVGICNLHSIGIMHRNLNPDDILFDQSGHVVISNFDQGRSATKLQKCCSGGRMNLIVDCWGFGMVLYYMYFGKHPFKIGVGPEGSEDLKARVIEGSLTPDSLRLIHPQTRDLILKCLERNPGIRLNLDEIKGHGFFSNVSWTKVADRLVEVPPFPGSFDKPMNRDPPPPTRYSTAAAPPSLPTYPIDPIQLAPVDVQPLRIEKKASRSPIQSPQPFLWPNGGLGPSHQCDEGGEHGLGLPSPLSRTFGCPPQTNEAHSSEVLSLREAQQPLPHIPCGPEIWDILDQEDQERAMSLRSGGVESGRKNLFSFFKSRGSKASKGISNVRTSTSSRASALYPRNLFPNLSTVSFGRKKAKGPGIPTSASMTSILPPLPSIPSMLRGPTTGSIQSNSNVNLPLGVEQIGSGIGFQYNLKPAVPSKTSIISGAPRGCMFSSGKVALARTEDLADADMGRRSEVGATTNTVLSSGTARGLGLACTSERRSGDERRSQIAEKTSGGTLRGAHRSSPALASAKLRDTYHAGNSATWIVPCLEDGVGPKFSPAVQAYMGQVAPHRSSPFSPPSSTPESDGGPFTPTVACDDEDGSKDFDDSCGVDGGTLEGKMEPDETLRLVRSSRAY</sequence>
<feature type="region of interest" description="Disordered" evidence="6">
    <location>
        <begin position="722"/>
        <end position="753"/>
    </location>
</feature>
<proteinExistence type="predicted"/>
<feature type="compositionally biased region" description="Basic and acidic residues" evidence="6">
    <location>
        <begin position="846"/>
        <end position="855"/>
    </location>
</feature>
<organism evidence="8 9">
    <name type="scientific">Coprinellus micaceus</name>
    <name type="common">Glistening ink-cap mushroom</name>
    <name type="synonym">Coprinus micaceus</name>
    <dbReference type="NCBI Taxonomy" id="71717"/>
    <lineage>
        <taxon>Eukaryota</taxon>
        <taxon>Fungi</taxon>
        <taxon>Dikarya</taxon>
        <taxon>Basidiomycota</taxon>
        <taxon>Agaricomycotina</taxon>
        <taxon>Agaricomycetes</taxon>
        <taxon>Agaricomycetidae</taxon>
        <taxon>Agaricales</taxon>
        <taxon>Agaricineae</taxon>
        <taxon>Psathyrellaceae</taxon>
        <taxon>Coprinellus</taxon>
    </lineage>
</organism>
<evidence type="ECO:0000313" key="9">
    <source>
        <dbReference type="Proteomes" id="UP000298030"/>
    </source>
</evidence>
<feature type="region of interest" description="Disordered" evidence="6">
    <location>
        <begin position="796"/>
        <end position="863"/>
    </location>
</feature>
<feature type="compositionally biased region" description="Basic and acidic residues" evidence="6">
    <location>
        <begin position="724"/>
        <end position="736"/>
    </location>
</feature>
<evidence type="ECO:0000256" key="4">
    <source>
        <dbReference type="ARBA" id="ARBA00022777"/>
    </source>
</evidence>
<dbReference type="GO" id="GO:0004674">
    <property type="term" value="F:protein serine/threonine kinase activity"/>
    <property type="evidence" value="ECO:0007669"/>
    <property type="project" value="UniProtKB-KW"/>
</dbReference>
<evidence type="ECO:0000259" key="7">
    <source>
        <dbReference type="PROSITE" id="PS50011"/>
    </source>
</evidence>
<dbReference type="PROSITE" id="PS50011">
    <property type="entry name" value="PROTEIN_KINASE_DOM"/>
    <property type="match status" value="1"/>
</dbReference>
<dbReference type="STRING" id="71717.A0A4Y7SWY1"/>
<dbReference type="SUPFAM" id="SSF56112">
    <property type="entry name" value="Protein kinase-like (PK-like)"/>
    <property type="match status" value="1"/>
</dbReference>
<dbReference type="InterPro" id="IPR011009">
    <property type="entry name" value="Kinase-like_dom_sf"/>
</dbReference>
<dbReference type="InterPro" id="IPR000719">
    <property type="entry name" value="Prot_kinase_dom"/>
</dbReference>
<evidence type="ECO:0000313" key="8">
    <source>
        <dbReference type="EMBL" id="TEB26370.1"/>
    </source>
</evidence>
<feature type="region of interest" description="Disordered" evidence="6">
    <location>
        <begin position="449"/>
        <end position="505"/>
    </location>
</feature>
<accession>A0A4Y7SWY1</accession>
<evidence type="ECO:0000256" key="2">
    <source>
        <dbReference type="ARBA" id="ARBA00022679"/>
    </source>
</evidence>
<dbReference type="Pfam" id="PF00069">
    <property type="entry name" value="Pkinase"/>
    <property type="match status" value="1"/>
</dbReference>
<keyword evidence="5" id="KW-0067">ATP-binding</keyword>
<gene>
    <name evidence="8" type="ORF">FA13DRAFT_1795797</name>
</gene>
<evidence type="ECO:0000256" key="3">
    <source>
        <dbReference type="ARBA" id="ARBA00022741"/>
    </source>
</evidence>
<evidence type="ECO:0000256" key="6">
    <source>
        <dbReference type="SAM" id="MobiDB-lite"/>
    </source>
</evidence>
<dbReference type="Gene3D" id="1.10.510.10">
    <property type="entry name" value="Transferase(Phosphotransferase) domain 1"/>
    <property type="match status" value="1"/>
</dbReference>
<dbReference type="PANTHER" id="PTHR24351">
    <property type="entry name" value="RIBOSOMAL PROTEIN S6 KINASE"/>
    <property type="match status" value="1"/>
</dbReference>
<keyword evidence="9" id="KW-1185">Reference proteome</keyword>
<dbReference type="OrthoDB" id="347657at2759"/>
<feature type="domain" description="Protein kinase" evidence="7">
    <location>
        <begin position="143"/>
        <end position="381"/>
    </location>
</feature>
<dbReference type="EMBL" id="QPFP01000049">
    <property type="protein sequence ID" value="TEB26370.1"/>
    <property type="molecule type" value="Genomic_DNA"/>
</dbReference>
<evidence type="ECO:0000256" key="5">
    <source>
        <dbReference type="ARBA" id="ARBA00022840"/>
    </source>
</evidence>
<dbReference type="GO" id="GO:0005524">
    <property type="term" value="F:ATP binding"/>
    <property type="evidence" value="ECO:0007669"/>
    <property type="project" value="UniProtKB-KW"/>
</dbReference>
<dbReference type="Gene3D" id="3.30.200.20">
    <property type="entry name" value="Phosphorylase Kinase, domain 1"/>
    <property type="match status" value="1"/>
</dbReference>
<reference evidence="8 9" key="1">
    <citation type="journal article" date="2019" name="Nat. Ecol. Evol.">
        <title>Megaphylogeny resolves global patterns of mushroom evolution.</title>
        <authorList>
            <person name="Varga T."/>
            <person name="Krizsan K."/>
            <person name="Foldi C."/>
            <person name="Dima B."/>
            <person name="Sanchez-Garcia M."/>
            <person name="Sanchez-Ramirez S."/>
            <person name="Szollosi G.J."/>
            <person name="Szarkandi J.G."/>
            <person name="Papp V."/>
            <person name="Albert L."/>
            <person name="Andreopoulos W."/>
            <person name="Angelini C."/>
            <person name="Antonin V."/>
            <person name="Barry K.W."/>
            <person name="Bougher N.L."/>
            <person name="Buchanan P."/>
            <person name="Buyck B."/>
            <person name="Bense V."/>
            <person name="Catcheside P."/>
            <person name="Chovatia M."/>
            <person name="Cooper J."/>
            <person name="Damon W."/>
            <person name="Desjardin D."/>
            <person name="Finy P."/>
            <person name="Geml J."/>
            <person name="Haridas S."/>
            <person name="Hughes K."/>
            <person name="Justo A."/>
            <person name="Karasinski D."/>
            <person name="Kautmanova I."/>
            <person name="Kiss B."/>
            <person name="Kocsube S."/>
            <person name="Kotiranta H."/>
            <person name="LaButti K.M."/>
            <person name="Lechner B.E."/>
            <person name="Liimatainen K."/>
            <person name="Lipzen A."/>
            <person name="Lukacs Z."/>
            <person name="Mihaltcheva S."/>
            <person name="Morgado L.N."/>
            <person name="Niskanen T."/>
            <person name="Noordeloos M.E."/>
            <person name="Ohm R.A."/>
            <person name="Ortiz-Santana B."/>
            <person name="Ovrebo C."/>
            <person name="Racz N."/>
            <person name="Riley R."/>
            <person name="Savchenko A."/>
            <person name="Shiryaev A."/>
            <person name="Soop K."/>
            <person name="Spirin V."/>
            <person name="Szebenyi C."/>
            <person name="Tomsovsky M."/>
            <person name="Tulloss R.E."/>
            <person name="Uehling J."/>
            <person name="Grigoriev I.V."/>
            <person name="Vagvolgyi C."/>
            <person name="Papp T."/>
            <person name="Martin F.M."/>
            <person name="Miettinen O."/>
            <person name="Hibbett D.S."/>
            <person name="Nagy L.G."/>
        </authorList>
    </citation>
    <scope>NUCLEOTIDE SEQUENCE [LARGE SCALE GENOMIC DNA]</scope>
    <source>
        <strain evidence="8 9">FP101781</strain>
    </source>
</reference>
<evidence type="ECO:0000256" key="1">
    <source>
        <dbReference type="ARBA" id="ARBA00022527"/>
    </source>
</evidence>
<comment type="caution">
    <text evidence="8">The sequence shown here is derived from an EMBL/GenBank/DDBJ whole genome shotgun (WGS) entry which is preliminary data.</text>
</comment>
<protein>
    <submittedName>
        <fullName evidence="8">Kinase-like protein</fullName>
    </submittedName>
</protein>
<dbReference type="AlphaFoldDB" id="A0A4Y7SWY1"/>
<keyword evidence="4 8" id="KW-0418">Kinase</keyword>
<keyword evidence="1" id="KW-0723">Serine/threonine-protein kinase</keyword>
<keyword evidence="3" id="KW-0547">Nucleotide-binding</keyword>
<feature type="region of interest" description="Disordered" evidence="6">
    <location>
        <begin position="400"/>
        <end position="424"/>
    </location>
</feature>